<dbReference type="GO" id="GO:0016887">
    <property type="term" value="F:ATP hydrolysis activity"/>
    <property type="evidence" value="ECO:0007669"/>
    <property type="project" value="InterPro"/>
</dbReference>
<dbReference type="RefSeq" id="WP_065182507.1">
    <property type="nucleotide sequence ID" value="NZ_LYVI01000008.1"/>
</dbReference>
<keyword evidence="4 6" id="KW-0067">ATP-binding</keyword>
<dbReference type="EMBL" id="LYVI01000008">
    <property type="protein sequence ID" value="OBU60658.1"/>
    <property type="molecule type" value="Genomic_DNA"/>
</dbReference>
<comment type="similarity">
    <text evidence="1">Belongs to the ABC transporter superfamily.</text>
</comment>
<dbReference type="Pfam" id="PF14524">
    <property type="entry name" value="Wzt_C"/>
    <property type="match status" value="1"/>
</dbReference>
<dbReference type="InterPro" id="IPR003439">
    <property type="entry name" value="ABC_transporter-like_ATP-bd"/>
</dbReference>
<dbReference type="Proteomes" id="UP000092125">
    <property type="component" value="Unassembled WGS sequence"/>
</dbReference>
<protein>
    <submittedName>
        <fullName evidence="6">Sugar ABC transporter ATP-binding protein</fullName>
    </submittedName>
</protein>
<dbReference type="InterPro" id="IPR029439">
    <property type="entry name" value="Wzt_C"/>
</dbReference>
<dbReference type="PROSITE" id="PS00211">
    <property type="entry name" value="ABC_TRANSPORTER_1"/>
    <property type="match status" value="1"/>
</dbReference>
<evidence type="ECO:0000256" key="2">
    <source>
        <dbReference type="ARBA" id="ARBA00022448"/>
    </source>
</evidence>
<dbReference type="GO" id="GO:0016020">
    <property type="term" value="C:membrane"/>
    <property type="evidence" value="ECO:0007669"/>
    <property type="project" value="InterPro"/>
</dbReference>
<dbReference type="Gene3D" id="3.40.50.300">
    <property type="entry name" value="P-loop containing nucleotide triphosphate hydrolases"/>
    <property type="match status" value="1"/>
</dbReference>
<dbReference type="PANTHER" id="PTHR46743:SF2">
    <property type="entry name" value="TEICHOIC ACIDS EXPORT ATP-BINDING PROTEIN TAGH"/>
    <property type="match status" value="1"/>
</dbReference>
<evidence type="ECO:0000313" key="7">
    <source>
        <dbReference type="Proteomes" id="UP000092125"/>
    </source>
</evidence>
<dbReference type="InterPro" id="IPR003593">
    <property type="entry name" value="AAA+_ATPase"/>
</dbReference>
<proteinExistence type="inferred from homology"/>
<reference evidence="6 7" key="1">
    <citation type="submission" date="2016-05" db="EMBL/GenBank/DDBJ databases">
        <title>Draft Genome Sequences of Stenotrophomonas maltophilia Strains Sm32COP, Sm41DVV, Sm46PAILV, SmF3, SmF22, SmSOFb1 and SmCVFa1, Isolated from Different Manures, in France.</title>
        <authorList>
            <person name="Nazaret S."/>
            <person name="Bodilis J."/>
        </authorList>
    </citation>
    <scope>NUCLEOTIDE SEQUENCE [LARGE SCALE GENOMIC DNA]</scope>
    <source>
        <strain evidence="6 7">Sm41DVV</strain>
    </source>
</reference>
<evidence type="ECO:0000256" key="3">
    <source>
        <dbReference type="ARBA" id="ARBA00022741"/>
    </source>
</evidence>
<dbReference type="InterPro" id="IPR050683">
    <property type="entry name" value="Bact_Polysacc_Export_ATP-bd"/>
</dbReference>
<dbReference type="GO" id="GO:0140359">
    <property type="term" value="F:ABC-type transporter activity"/>
    <property type="evidence" value="ECO:0007669"/>
    <property type="project" value="InterPro"/>
</dbReference>
<dbReference type="GO" id="GO:0005524">
    <property type="term" value="F:ATP binding"/>
    <property type="evidence" value="ECO:0007669"/>
    <property type="project" value="UniProtKB-KW"/>
</dbReference>
<dbReference type="PROSITE" id="PS50893">
    <property type="entry name" value="ABC_TRANSPORTER_2"/>
    <property type="match status" value="1"/>
</dbReference>
<sequence length="420" mass="46247">MSGELKVDNVGKAYRVWTSEWLRAARWFGVPTRPKEENWVLRNVSFTIAPGEAVGVIGQNGAGKSTLLKLITGTAQPTEGQVTRTGRVAAILELGMGFNPDLTGRQNAFHSAGLMGYSQEQIEAAMPEIEAFAEVGEYFDQPVRTYSSGMQVRVAFAVATAFTPDLLIVDEALSVGDSYFQHKSFDRMRRFREEGTSIMLVSHSLSDVKALCDRAILLDKGRVLKDGEPDEVIDFYNALIAKKENETLAVEQRRGKSGWVTTRSGTGQARVDSLRLLDGESSQEVKLATVGQKLRLELKAQVSADLPSLVLGFMLRDKQGHIIWGSNTWHTGQVQRDVRGGEQVVYHLDFTCTLGPGSYSVSPALVSTETHMVDNFEWVDNLLVFDVMNADRTTFIGSNWLDAAFSVERSRASADGVQAD</sequence>
<organism evidence="6 7">
    <name type="scientific">Stenotrophomonas maltophilia</name>
    <name type="common">Pseudomonas maltophilia</name>
    <name type="synonym">Xanthomonas maltophilia</name>
    <dbReference type="NCBI Taxonomy" id="40324"/>
    <lineage>
        <taxon>Bacteria</taxon>
        <taxon>Pseudomonadati</taxon>
        <taxon>Pseudomonadota</taxon>
        <taxon>Gammaproteobacteria</taxon>
        <taxon>Lysobacterales</taxon>
        <taxon>Lysobacteraceae</taxon>
        <taxon>Stenotrophomonas</taxon>
        <taxon>Stenotrophomonas maltophilia group</taxon>
    </lineage>
</organism>
<dbReference type="Gene3D" id="2.70.50.60">
    <property type="entry name" value="abc- transporter (atp binding component) like domain"/>
    <property type="match status" value="1"/>
</dbReference>
<dbReference type="SUPFAM" id="SSF52540">
    <property type="entry name" value="P-loop containing nucleoside triphosphate hydrolases"/>
    <property type="match status" value="1"/>
</dbReference>
<evidence type="ECO:0000313" key="6">
    <source>
        <dbReference type="EMBL" id="OBU60658.1"/>
    </source>
</evidence>
<dbReference type="AlphaFoldDB" id="A0AAP7GQH3"/>
<dbReference type="CDD" id="cd03220">
    <property type="entry name" value="ABC_KpsT_Wzt"/>
    <property type="match status" value="1"/>
</dbReference>
<feature type="domain" description="ABC transporter" evidence="5">
    <location>
        <begin position="5"/>
        <end position="245"/>
    </location>
</feature>
<gene>
    <name evidence="6" type="ORF">A9K56_13215</name>
</gene>
<dbReference type="Pfam" id="PF00005">
    <property type="entry name" value="ABC_tran"/>
    <property type="match status" value="1"/>
</dbReference>
<name>A0AAP7GQH3_STEMA</name>
<keyword evidence="3" id="KW-0547">Nucleotide-binding</keyword>
<dbReference type="InterPro" id="IPR027417">
    <property type="entry name" value="P-loop_NTPase"/>
</dbReference>
<dbReference type="PANTHER" id="PTHR46743">
    <property type="entry name" value="TEICHOIC ACIDS EXPORT ATP-BINDING PROTEIN TAGH"/>
    <property type="match status" value="1"/>
</dbReference>
<dbReference type="InterPro" id="IPR017871">
    <property type="entry name" value="ABC_transporter-like_CS"/>
</dbReference>
<keyword evidence="2" id="KW-0813">Transport</keyword>
<evidence type="ECO:0000259" key="5">
    <source>
        <dbReference type="PROSITE" id="PS50893"/>
    </source>
</evidence>
<dbReference type="SMART" id="SM00382">
    <property type="entry name" value="AAA"/>
    <property type="match status" value="1"/>
</dbReference>
<dbReference type="CDD" id="cd10147">
    <property type="entry name" value="Wzt_C-like"/>
    <property type="match status" value="1"/>
</dbReference>
<dbReference type="InterPro" id="IPR015860">
    <property type="entry name" value="ABC_transpr_TagH-like"/>
</dbReference>
<evidence type="ECO:0000256" key="4">
    <source>
        <dbReference type="ARBA" id="ARBA00022840"/>
    </source>
</evidence>
<comment type="caution">
    <text evidence="6">The sequence shown here is derived from an EMBL/GenBank/DDBJ whole genome shotgun (WGS) entry which is preliminary data.</text>
</comment>
<evidence type="ECO:0000256" key="1">
    <source>
        <dbReference type="ARBA" id="ARBA00005417"/>
    </source>
</evidence>
<accession>A0AAP7GQH3</accession>